<dbReference type="EMBL" id="BAABUJ010000019">
    <property type="protein sequence ID" value="GAA5801597.1"/>
    <property type="molecule type" value="Genomic_DNA"/>
</dbReference>
<evidence type="ECO:0000313" key="2">
    <source>
        <dbReference type="Proteomes" id="UP001476247"/>
    </source>
</evidence>
<comment type="caution">
    <text evidence="1">The sequence shown here is derived from an EMBL/GenBank/DDBJ whole genome shotgun (WGS) entry which is preliminary data.</text>
</comment>
<reference evidence="1 2" key="1">
    <citation type="submission" date="2024-04" db="EMBL/GenBank/DDBJ databases">
        <title>genome sequences of Mucor flavus KT1a and Helicostylum pulchrum KT1b strains isolation_sourced from the surface of a dry-aged beef.</title>
        <authorList>
            <person name="Toyotome T."/>
            <person name="Hosono M."/>
            <person name="Torimaru M."/>
            <person name="Fukuda K."/>
            <person name="Mikami N."/>
        </authorList>
    </citation>
    <scope>NUCLEOTIDE SEQUENCE [LARGE SCALE GENOMIC DNA]</scope>
    <source>
        <strain evidence="1 2">KT1b</strain>
    </source>
</reference>
<evidence type="ECO:0000313" key="1">
    <source>
        <dbReference type="EMBL" id="GAA5801597.1"/>
    </source>
</evidence>
<organism evidence="1 2">
    <name type="scientific">Helicostylum pulchrum</name>
    <dbReference type="NCBI Taxonomy" id="562976"/>
    <lineage>
        <taxon>Eukaryota</taxon>
        <taxon>Fungi</taxon>
        <taxon>Fungi incertae sedis</taxon>
        <taxon>Mucoromycota</taxon>
        <taxon>Mucoromycotina</taxon>
        <taxon>Mucoromycetes</taxon>
        <taxon>Mucorales</taxon>
        <taxon>Mucorineae</taxon>
        <taxon>Mucoraceae</taxon>
        <taxon>Helicostylum</taxon>
    </lineage>
</organism>
<sequence>MTCVKRNTPEIYCTPNAVISVGTKTSLHHLKADNFDRIIPCVLLDETSLYDVYVCDLFVPLRRLPTTTNTFAFATTVYAANILATTCISGYREKCNGRGPINACCSHNGDCKDYCMKGVNGI</sequence>
<proteinExistence type="predicted"/>
<accession>A0ABP9Y3N1</accession>
<protein>
    <submittedName>
        <fullName evidence="1">Uncharacterized protein</fullName>
    </submittedName>
</protein>
<keyword evidence="2" id="KW-1185">Reference proteome</keyword>
<name>A0ABP9Y3N1_9FUNG</name>
<dbReference type="Proteomes" id="UP001476247">
    <property type="component" value="Unassembled WGS sequence"/>
</dbReference>
<gene>
    <name evidence="1" type="ORF">HPULCUR_007045</name>
</gene>